<feature type="transmembrane region" description="Helical" evidence="1">
    <location>
        <begin position="455"/>
        <end position="473"/>
    </location>
</feature>
<dbReference type="Pfam" id="PF13584">
    <property type="entry name" value="BatD"/>
    <property type="match status" value="2"/>
</dbReference>
<dbReference type="PANTHER" id="PTHR40940:SF2">
    <property type="entry name" value="BATD"/>
    <property type="match status" value="1"/>
</dbReference>
<evidence type="ECO:0000256" key="1">
    <source>
        <dbReference type="SAM" id="Phobius"/>
    </source>
</evidence>
<evidence type="ECO:0008006" key="3">
    <source>
        <dbReference type="Google" id="ProtNLM"/>
    </source>
</evidence>
<dbReference type="PANTHER" id="PTHR40940">
    <property type="entry name" value="PROTEIN BATD-RELATED"/>
    <property type="match status" value="1"/>
</dbReference>
<name>A0A381P9G5_9ZZZZ</name>
<gene>
    <name evidence="2" type="ORF">METZ01_LOCUS16435</name>
</gene>
<dbReference type="InterPro" id="IPR025738">
    <property type="entry name" value="BatD"/>
</dbReference>
<reference evidence="2" key="1">
    <citation type="submission" date="2018-05" db="EMBL/GenBank/DDBJ databases">
        <authorList>
            <person name="Lanie J.A."/>
            <person name="Ng W.-L."/>
            <person name="Kazmierczak K.M."/>
            <person name="Andrzejewski T.M."/>
            <person name="Davidsen T.M."/>
            <person name="Wayne K.J."/>
            <person name="Tettelin H."/>
            <person name="Glass J.I."/>
            <person name="Rusch D."/>
            <person name="Podicherti R."/>
            <person name="Tsui H.-C.T."/>
            <person name="Winkler M.E."/>
        </authorList>
    </citation>
    <scope>NUCLEOTIDE SEQUENCE</scope>
</reference>
<keyword evidence="1" id="KW-0472">Membrane</keyword>
<evidence type="ECO:0000313" key="2">
    <source>
        <dbReference type="EMBL" id="SUZ63581.1"/>
    </source>
</evidence>
<proteinExistence type="predicted"/>
<accession>A0A381P9G5</accession>
<dbReference type="EMBL" id="UINC01000919">
    <property type="protein sequence ID" value="SUZ63581.1"/>
    <property type="molecule type" value="Genomic_DNA"/>
</dbReference>
<keyword evidence="1" id="KW-0812">Transmembrane</keyword>
<dbReference type="AlphaFoldDB" id="A0A381P9G5"/>
<organism evidence="2">
    <name type="scientific">marine metagenome</name>
    <dbReference type="NCBI Taxonomy" id="408172"/>
    <lineage>
        <taxon>unclassified sequences</taxon>
        <taxon>metagenomes</taxon>
        <taxon>ecological metagenomes</taxon>
    </lineage>
</organism>
<sequence length="601" mass="64436">MRGLAWAASVFFAVIVSGVASPLDAAAPQLTVNASVSPAVVPLNGQFTLEVELRGTNRVDAEPSLPAMEDFSLYIGQSSSTSMQMINGVTTVSLTIQYRYRAIREGAFQVGAVEVEAGGQLLRTRPVTLTVSTSVAGGVGPDPSGVGAEDIFIVAEVDKTRVYENEPIEVSYRLFTRVNVSSYSLFDLAENEGFWVEEVPGIRNPPAEQRLVDGQPYTTAVVRRVVLFPTGPGTRTIEPMSVEASVRVRRQSRSLLDDFFGGGTFFGSQEPTVITSRPVEVEVLPLPVPGRPGSFTGLVGRLNVSASVDRSSVETNDAVTLQLTVEGEGNLRSLAAPVIDFPTDFEVFPPEVTESIDRSDARVRGTRTYEYVLIPRSPGGKIIPPVEMSYFDAESALYASTASQPLRLDVTGDPVIGAAGGGRAGVETLREDIRFIQIGPPNLGALEGSLTAAPGFWIVALLPLVALLGALGLRRHWDRLEGDVAYARGRRAGRVAKKRLSHARAVMSQADARAFYAEVERALRGFLADKLNVAEAGFMSQVAEAELGRRGVPTVATQEYFACLGECDRARFAPPGSSEEEKSGFFDRAAEAMTAVQEGLS</sequence>
<protein>
    <recommendedName>
        <fullName evidence="3">Protein BatD</fullName>
    </recommendedName>
</protein>
<keyword evidence="1" id="KW-1133">Transmembrane helix</keyword>